<accession>A0A2G9TXM8</accession>
<sequence>MQYMLNLWIKNEPHFRRTCSPSHERNRSDNFESMRPSSDPPGCCTESRKMAANNQPASPDSGSLRKRDNSEVPKWIPPQLQPSYEAVVDVSTEKPIGTVSYCIYNALCLKRHCFKMRASGFLFLFPSGQS</sequence>
<evidence type="ECO:0000313" key="3">
    <source>
        <dbReference type="Proteomes" id="UP000230423"/>
    </source>
</evidence>
<organism evidence="2 3">
    <name type="scientific">Teladorsagia circumcincta</name>
    <name type="common">Brown stomach worm</name>
    <name type="synonym">Ostertagia circumcincta</name>
    <dbReference type="NCBI Taxonomy" id="45464"/>
    <lineage>
        <taxon>Eukaryota</taxon>
        <taxon>Metazoa</taxon>
        <taxon>Ecdysozoa</taxon>
        <taxon>Nematoda</taxon>
        <taxon>Chromadorea</taxon>
        <taxon>Rhabditida</taxon>
        <taxon>Rhabditina</taxon>
        <taxon>Rhabditomorpha</taxon>
        <taxon>Strongyloidea</taxon>
        <taxon>Trichostrongylidae</taxon>
        <taxon>Teladorsagia</taxon>
    </lineage>
</organism>
<evidence type="ECO:0000313" key="2">
    <source>
        <dbReference type="EMBL" id="PIO62799.1"/>
    </source>
</evidence>
<feature type="compositionally biased region" description="Basic and acidic residues" evidence="1">
    <location>
        <begin position="22"/>
        <end position="32"/>
    </location>
</feature>
<feature type="compositionally biased region" description="Polar residues" evidence="1">
    <location>
        <begin position="52"/>
        <end position="61"/>
    </location>
</feature>
<protein>
    <submittedName>
        <fullName evidence="2">Uncharacterized protein</fullName>
    </submittedName>
</protein>
<dbReference type="Proteomes" id="UP000230423">
    <property type="component" value="Unassembled WGS sequence"/>
</dbReference>
<name>A0A2G9TXM8_TELCI</name>
<dbReference type="AlphaFoldDB" id="A0A2G9TXM8"/>
<keyword evidence="3" id="KW-1185">Reference proteome</keyword>
<evidence type="ECO:0000256" key="1">
    <source>
        <dbReference type="SAM" id="MobiDB-lite"/>
    </source>
</evidence>
<proteinExistence type="predicted"/>
<dbReference type="EMBL" id="KZ351647">
    <property type="protein sequence ID" value="PIO62799.1"/>
    <property type="molecule type" value="Genomic_DNA"/>
</dbReference>
<feature type="region of interest" description="Disordered" evidence="1">
    <location>
        <begin position="18"/>
        <end position="77"/>
    </location>
</feature>
<gene>
    <name evidence="2" type="ORF">TELCIR_15627</name>
</gene>
<reference evidence="2 3" key="1">
    <citation type="submission" date="2015-09" db="EMBL/GenBank/DDBJ databases">
        <title>Draft genome of the parasitic nematode Teladorsagia circumcincta isolate WARC Sus (inbred).</title>
        <authorList>
            <person name="Mitreva M."/>
        </authorList>
    </citation>
    <scope>NUCLEOTIDE SEQUENCE [LARGE SCALE GENOMIC DNA]</scope>
    <source>
        <strain evidence="2 3">S</strain>
    </source>
</reference>